<dbReference type="PIRSF" id="PIRSF036888">
    <property type="entry name" value="HDGYPm_UCP036888"/>
    <property type="match status" value="1"/>
</dbReference>
<keyword evidence="3" id="KW-1185">Reference proteome</keyword>
<dbReference type="InterPro" id="IPR036754">
    <property type="entry name" value="YbaK/aa-tRNA-synt-asso_dom_sf"/>
</dbReference>
<dbReference type="Gene3D" id="1.10.3210.10">
    <property type="entry name" value="Hypothetical protein af1432"/>
    <property type="match status" value="1"/>
</dbReference>
<dbReference type="InterPro" id="IPR052340">
    <property type="entry name" value="RNase_Y/CdgJ"/>
</dbReference>
<comment type="caution">
    <text evidence="2">The sequence shown here is derived from an EMBL/GenBank/DDBJ whole genome shotgun (WGS) entry which is preliminary data.</text>
</comment>
<dbReference type="PROSITE" id="PS51833">
    <property type="entry name" value="HDOD"/>
    <property type="match status" value="1"/>
</dbReference>
<organism evidence="2 3">
    <name type="scientific">Cellvibrio zantedeschiae</name>
    <dbReference type="NCBI Taxonomy" id="1237077"/>
    <lineage>
        <taxon>Bacteria</taxon>
        <taxon>Pseudomonadati</taxon>
        <taxon>Pseudomonadota</taxon>
        <taxon>Gammaproteobacteria</taxon>
        <taxon>Cellvibrionales</taxon>
        <taxon>Cellvibrionaceae</taxon>
        <taxon>Cellvibrio</taxon>
    </lineage>
</organism>
<dbReference type="InterPro" id="IPR007214">
    <property type="entry name" value="YbaK/aa-tRNA-synth-assoc-dom"/>
</dbReference>
<dbReference type="Pfam" id="PF08668">
    <property type="entry name" value="HDOD"/>
    <property type="match status" value="1"/>
</dbReference>
<feature type="domain" description="HDOD" evidence="1">
    <location>
        <begin position="195"/>
        <end position="395"/>
    </location>
</feature>
<dbReference type="PANTHER" id="PTHR33525:SF3">
    <property type="entry name" value="RIBONUCLEASE Y"/>
    <property type="match status" value="1"/>
</dbReference>
<dbReference type="SUPFAM" id="SSF55826">
    <property type="entry name" value="YbaK/ProRS associated domain"/>
    <property type="match status" value="1"/>
</dbReference>
<accession>A0ABQ3BAF5</accession>
<dbReference type="Pfam" id="PF04073">
    <property type="entry name" value="tRNA_edit"/>
    <property type="match status" value="1"/>
</dbReference>
<dbReference type="RefSeq" id="WP_189421273.1">
    <property type="nucleotide sequence ID" value="NZ_BMYZ01000005.1"/>
</dbReference>
<proteinExistence type="predicted"/>
<protein>
    <recommendedName>
        <fullName evidence="1">HDOD domain-containing protein</fullName>
    </recommendedName>
</protein>
<dbReference type="SUPFAM" id="SSF109604">
    <property type="entry name" value="HD-domain/PDEase-like"/>
    <property type="match status" value="1"/>
</dbReference>
<dbReference type="Proteomes" id="UP000619761">
    <property type="component" value="Unassembled WGS sequence"/>
</dbReference>
<gene>
    <name evidence="2" type="ORF">GCM10011613_36260</name>
</gene>
<dbReference type="InterPro" id="IPR014627">
    <property type="entry name" value="UCP036888_HDGYP-like"/>
</dbReference>
<dbReference type="InterPro" id="IPR013976">
    <property type="entry name" value="HDOD"/>
</dbReference>
<evidence type="ECO:0000313" key="3">
    <source>
        <dbReference type="Proteomes" id="UP000619761"/>
    </source>
</evidence>
<dbReference type="PANTHER" id="PTHR33525">
    <property type="match status" value="1"/>
</dbReference>
<reference evidence="3" key="1">
    <citation type="journal article" date="2019" name="Int. J. Syst. Evol. Microbiol.">
        <title>The Global Catalogue of Microorganisms (GCM) 10K type strain sequencing project: providing services to taxonomists for standard genome sequencing and annotation.</title>
        <authorList>
            <consortium name="The Broad Institute Genomics Platform"/>
            <consortium name="The Broad Institute Genome Sequencing Center for Infectious Disease"/>
            <person name="Wu L."/>
            <person name="Ma J."/>
        </authorList>
    </citation>
    <scope>NUCLEOTIDE SEQUENCE [LARGE SCALE GENOMIC DNA]</scope>
    <source>
        <strain evidence="3">KCTC 32239</strain>
    </source>
</reference>
<name>A0ABQ3BAF5_9GAMM</name>
<evidence type="ECO:0000259" key="1">
    <source>
        <dbReference type="PROSITE" id="PS51833"/>
    </source>
</evidence>
<sequence>MPVPASVQSLLQTRNVAYDLATTPFNDDDRRLIWHDQHLRNMSAAKSLILQDGQGRVQVIISADRLLDLKAVNRQLGRELQATSLEDIRKFCDSHQLDSIPALPKLAGLQTLVDKSLMDRNELLLDSGSEEQLVRIDRSEFEQILEGATLCDISVPLAPLEVDDLNTSDQDQILGAVRNFTQLRVKQRLEETLELPPLSDTAQRIIKLRVNPNADISDLAQIVETDPSLAAQVVSWAASPYYSAPGKIKSIHDAIVRVLGFDMVLNLSLGLSLGKTMTIPKEGPHGTLPYWQQAVFMAATIEGLVTAIPRDHRPSFGMAYLCGLLHNFGYLILAEVFPPYFHAYCEMADANPHVTHQAIERHLVGVTREQLASTLMSLWSMPEEVVVGLRHQNNPNFQGEYSQYAKLIFVAQRLLHQHNIGHGPKLEIPQSVFDDLHLDPEKAQQTVQNILESSDDLKHIAHELSPKH</sequence>
<evidence type="ECO:0000313" key="2">
    <source>
        <dbReference type="EMBL" id="GGY87979.1"/>
    </source>
</evidence>
<dbReference type="Gene3D" id="3.90.960.10">
    <property type="entry name" value="YbaK/aminoacyl-tRNA synthetase-associated domain"/>
    <property type="match status" value="1"/>
</dbReference>
<dbReference type="EMBL" id="BMYZ01000005">
    <property type="protein sequence ID" value="GGY87979.1"/>
    <property type="molecule type" value="Genomic_DNA"/>
</dbReference>